<sequence>MISVQRGGRRAVLSETPAGPARGPSLCCGEGGRRHRGPELQALFRRGFPGRREAVLWAPRAEDGAPGVPASWSVAERREGLQKRLHWKRFGGGLRARRGFCHRTRTAAGDFPGAQRGGVRRQSQHFRCPPSRQ</sequence>
<evidence type="ECO:0000313" key="2">
    <source>
        <dbReference type="Ensembl" id="ENSKMAP00000012191.1"/>
    </source>
</evidence>
<reference evidence="2" key="2">
    <citation type="submission" date="2025-09" db="UniProtKB">
        <authorList>
            <consortium name="Ensembl"/>
        </authorList>
    </citation>
    <scope>IDENTIFICATION</scope>
</reference>
<proteinExistence type="predicted"/>
<name>A0A3Q3A761_KRYMA</name>
<accession>A0A3Q3A761</accession>
<protein>
    <submittedName>
        <fullName evidence="2">Uncharacterized protein</fullName>
    </submittedName>
</protein>
<dbReference type="Ensembl" id="ENSKMAT00000012375.1">
    <property type="protein sequence ID" value="ENSKMAP00000012191.1"/>
    <property type="gene ID" value="ENSKMAG00000009157.1"/>
</dbReference>
<feature type="region of interest" description="Disordered" evidence="1">
    <location>
        <begin position="1"/>
        <end position="33"/>
    </location>
</feature>
<evidence type="ECO:0000256" key="1">
    <source>
        <dbReference type="SAM" id="MobiDB-lite"/>
    </source>
</evidence>
<reference evidence="2" key="1">
    <citation type="submission" date="2025-08" db="UniProtKB">
        <authorList>
            <consortium name="Ensembl"/>
        </authorList>
    </citation>
    <scope>IDENTIFICATION</scope>
</reference>
<organism evidence="2 3">
    <name type="scientific">Kryptolebias marmoratus</name>
    <name type="common">Mangrove killifish</name>
    <name type="synonym">Rivulus marmoratus</name>
    <dbReference type="NCBI Taxonomy" id="37003"/>
    <lineage>
        <taxon>Eukaryota</taxon>
        <taxon>Metazoa</taxon>
        <taxon>Chordata</taxon>
        <taxon>Craniata</taxon>
        <taxon>Vertebrata</taxon>
        <taxon>Euteleostomi</taxon>
        <taxon>Actinopterygii</taxon>
        <taxon>Neopterygii</taxon>
        <taxon>Teleostei</taxon>
        <taxon>Neoteleostei</taxon>
        <taxon>Acanthomorphata</taxon>
        <taxon>Ovalentaria</taxon>
        <taxon>Atherinomorphae</taxon>
        <taxon>Cyprinodontiformes</taxon>
        <taxon>Rivulidae</taxon>
        <taxon>Kryptolebias</taxon>
    </lineage>
</organism>
<keyword evidence="3" id="KW-1185">Reference proteome</keyword>
<evidence type="ECO:0000313" key="3">
    <source>
        <dbReference type="Proteomes" id="UP000264800"/>
    </source>
</evidence>
<dbReference type="Proteomes" id="UP000264800">
    <property type="component" value="Unplaced"/>
</dbReference>
<dbReference type="GeneTree" id="ENSGT00940000165336"/>
<feature type="region of interest" description="Disordered" evidence="1">
    <location>
        <begin position="106"/>
        <end position="133"/>
    </location>
</feature>
<dbReference type="AlphaFoldDB" id="A0A3Q3A761"/>